<feature type="domain" description="MYND-type" evidence="5">
    <location>
        <begin position="419"/>
        <end position="459"/>
    </location>
</feature>
<dbReference type="GO" id="GO:0008270">
    <property type="term" value="F:zinc ion binding"/>
    <property type="evidence" value="ECO:0007669"/>
    <property type="project" value="UniProtKB-KW"/>
</dbReference>
<dbReference type="EMBL" id="MU150246">
    <property type="protein sequence ID" value="KAF9465653.1"/>
    <property type="molecule type" value="Genomic_DNA"/>
</dbReference>
<dbReference type="PROSITE" id="PS50865">
    <property type="entry name" value="ZF_MYND_2"/>
    <property type="match status" value="1"/>
</dbReference>
<evidence type="ECO:0000256" key="1">
    <source>
        <dbReference type="ARBA" id="ARBA00022723"/>
    </source>
</evidence>
<accession>A0A9P6CME9</accession>
<evidence type="ECO:0000259" key="5">
    <source>
        <dbReference type="PROSITE" id="PS50865"/>
    </source>
</evidence>
<keyword evidence="3" id="KW-0862">Zinc</keyword>
<evidence type="ECO:0000313" key="6">
    <source>
        <dbReference type="EMBL" id="KAF9465653.1"/>
    </source>
</evidence>
<proteinExistence type="predicted"/>
<name>A0A9P6CME9_9AGAR</name>
<sequence>MNTATDIPQEPLPAAITALIAQAATYSRDDLGHLIDVLRDHESNVALHPHILQLFCQYLVEKGPFLDIFIQRRAEEFAQEGLRGIQTVLQIVESTNTSSTSLNQKLTRSWPDIWHWIQYLQSCINLMGTPSMKVDQSKLATHVIWGICGNFPKSSAGHAITSTPGVLSMVADVWVQQSEWDPTDETISCNCYVVSKLLLHLLKSEAAGIKEVFSTSTESKRASIALLELIKISIKDDMSWAALPPIATSLAVLLLGHVKELDISEESISMICQVLFLHSTRSLSSSPHPVEGLHSCLSNCMQYLITAIQRPNGYIWTPCIIQGEILPSLLRCACLKVKEIDERAVVIIQVLTKHTVYRSFLKACPMVLKNPVITKIESNVPKKTAFWETWRMFKYLLKERLALKVEFDKDPRYALSCCSKKCFSVKSPRHLCGGCSHPSYCSRACQTYDWKQGGHRNQCKIIRQGQEGGSIIPTRDRSFFSFIALAELAADTSHRLRDQTSPVTFIYTNYTGAPERNVIVDLSSIPTRFSTHINPEIVPILNKIPHPHEIKPDGDLSDFNKLNLFFKVQRGGKAHVDVSVEYLTNRQARLMFDQGAPKTSGEWFRAPYSEINP</sequence>
<keyword evidence="2 4" id="KW-0863">Zinc-finger</keyword>
<organism evidence="6 7">
    <name type="scientific">Collybia nuda</name>
    <dbReference type="NCBI Taxonomy" id="64659"/>
    <lineage>
        <taxon>Eukaryota</taxon>
        <taxon>Fungi</taxon>
        <taxon>Dikarya</taxon>
        <taxon>Basidiomycota</taxon>
        <taxon>Agaricomycotina</taxon>
        <taxon>Agaricomycetes</taxon>
        <taxon>Agaricomycetidae</taxon>
        <taxon>Agaricales</taxon>
        <taxon>Tricholomatineae</taxon>
        <taxon>Clitocybaceae</taxon>
        <taxon>Collybia</taxon>
    </lineage>
</organism>
<evidence type="ECO:0000313" key="7">
    <source>
        <dbReference type="Proteomes" id="UP000807353"/>
    </source>
</evidence>
<reference evidence="6" key="1">
    <citation type="submission" date="2020-11" db="EMBL/GenBank/DDBJ databases">
        <authorList>
            <consortium name="DOE Joint Genome Institute"/>
            <person name="Ahrendt S."/>
            <person name="Riley R."/>
            <person name="Andreopoulos W."/>
            <person name="Labutti K."/>
            <person name="Pangilinan J."/>
            <person name="Ruiz-Duenas F.J."/>
            <person name="Barrasa J.M."/>
            <person name="Sanchez-Garcia M."/>
            <person name="Camarero S."/>
            <person name="Miyauchi S."/>
            <person name="Serrano A."/>
            <person name="Linde D."/>
            <person name="Babiker R."/>
            <person name="Drula E."/>
            <person name="Ayuso-Fernandez I."/>
            <person name="Pacheco R."/>
            <person name="Padilla G."/>
            <person name="Ferreira P."/>
            <person name="Barriuso J."/>
            <person name="Kellner H."/>
            <person name="Castanera R."/>
            <person name="Alfaro M."/>
            <person name="Ramirez L."/>
            <person name="Pisabarro A.G."/>
            <person name="Kuo A."/>
            <person name="Tritt A."/>
            <person name="Lipzen A."/>
            <person name="He G."/>
            <person name="Yan M."/>
            <person name="Ng V."/>
            <person name="Cullen D."/>
            <person name="Martin F."/>
            <person name="Rosso M.-N."/>
            <person name="Henrissat B."/>
            <person name="Hibbett D."/>
            <person name="Martinez A.T."/>
            <person name="Grigoriev I.V."/>
        </authorList>
    </citation>
    <scope>NUCLEOTIDE SEQUENCE</scope>
    <source>
        <strain evidence="6">CBS 247.69</strain>
    </source>
</reference>
<keyword evidence="7" id="KW-1185">Reference proteome</keyword>
<dbReference type="SUPFAM" id="SSF144232">
    <property type="entry name" value="HIT/MYND zinc finger-like"/>
    <property type="match status" value="1"/>
</dbReference>
<dbReference type="InterPro" id="IPR002893">
    <property type="entry name" value="Znf_MYND"/>
</dbReference>
<dbReference type="AlphaFoldDB" id="A0A9P6CME9"/>
<evidence type="ECO:0000256" key="2">
    <source>
        <dbReference type="ARBA" id="ARBA00022771"/>
    </source>
</evidence>
<evidence type="ECO:0000256" key="3">
    <source>
        <dbReference type="ARBA" id="ARBA00022833"/>
    </source>
</evidence>
<protein>
    <recommendedName>
        <fullName evidence="5">MYND-type domain-containing protein</fullName>
    </recommendedName>
</protein>
<gene>
    <name evidence="6" type="ORF">BDZ94DRAFT_1320210</name>
</gene>
<dbReference type="Proteomes" id="UP000807353">
    <property type="component" value="Unassembled WGS sequence"/>
</dbReference>
<keyword evidence="1" id="KW-0479">Metal-binding</keyword>
<dbReference type="Gene3D" id="6.10.140.2220">
    <property type="match status" value="1"/>
</dbReference>
<dbReference type="OrthoDB" id="2836945at2759"/>
<comment type="caution">
    <text evidence="6">The sequence shown here is derived from an EMBL/GenBank/DDBJ whole genome shotgun (WGS) entry which is preliminary data.</text>
</comment>
<evidence type="ECO:0000256" key="4">
    <source>
        <dbReference type="PROSITE-ProRule" id="PRU00134"/>
    </source>
</evidence>